<reference evidence="9 10" key="1">
    <citation type="submission" date="2018-08" db="EMBL/GenBank/DDBJ databases">
        <title>Draft genome sequence of the cyanotroph, Pseudomonas monteilii BCN3.</title>
        <authorList>
            <person name="Jones L.B."/>
            <person name="Kunz D.A."/>
        </authorList>
    </citation>
    <scope>NUCLEOTIDE SEQUENCE [LARGE SCALE GENOMIC DNA]</scope>
    <source>
        <strain evidence="9 10">BCN3</strain>
    </source>
</reference>
<protein>
    <recommendedName>
        <fullName evidence="2">2-amino-4-hydroxy-6-hydroxymethyldihydropteridine diphosphokinase</fullName>
        <ecNumber evidence="2">2.7.6.3</ecNumber>
    </recommendedName>
</protein>
<keyword evidence="5 9" id="KW-0418">Kinase</keyword>
<dbReference type="InterPro" id="IPR035907">
    <property type="entry name" value="Hppk_sf"/>
</dbReference>
<dbReference type="GO" id="GO:0003848">
    <property type="term" value="F:2-amino-4-hydroxy-6-hydroxymethyldihydropteridine diphosphokinase activity"/>
    <property type="evidence" value="ECO:0007669"/>
    <property type="project" value="UniProtKB-EC"/>
</dbReference>
<evidence type="ECO:0000256" key="4">
    <source>
        <dbReference type="ARBA" id="ARBA00022741"/>
    </source>
</evidence>
<keyword evidence="3 9" id="KW-0808">Transferase</keyword>
<evidence type="ECO:0000256" key="6">
    <source>
        <dbReference type="ARBA" id="ARBA00022840"/>
    </source>
</evidence>
<dbReference type="UniPathway" id="UPA00077">
    <property type="reaction ID" value="UER00155"/>
</dbReference>
<dbReference type="GO" id="GO:0046656">
    <property type="term" value="P:folic acid biosynthetic process"/>
    <property type="evidence" value="ECO:0007669"/>
    <property type="project" value="UniProtKB-KW"/>
</dbReference>
<keyword evidence="7" id="KW-0289">Folate biosynthesis</keyword>
<dbReference type="SUPFAM" id="SSF55083">
    <property type="entry name" value="6-hydroxymethyl-7,8-dihydropterin pyrophosphokinase, HPPK"/>
    <property type="match status" value="1"/>
</dbReference>
<comment type="pathway">
    <text evidence="1">Cofactor biosynthesis; tetrahydrofolate biosynthesis; 2-amino-4-hydroxy-6-hydroxymethyl-7,8-dihydropteridine diphosphate from 7,8-dihydroneopterin triphosphate: step 4/4.</text>
</comment>
<dbReference type="EMBL" id="QWLL01000033">
    <property type="protein sequence ID" value="RII76817.1"/>
    <property type="molecule type" value="Genomic_DNA"/>
</dbReference>
<dbReference type="GO" id="GO:0016301">
    <property type="term" value="F:kinase activity"/>
    <property type="evidence" value="ECO:0007669"/>
    <property type="project" value="UniProtKB-KW"/>
</dbReference>
<feature type="domain" description="7,8-dihydro-6-hydroxymethylpterin-pyrophosphokinase" evidence="8">
    <location>
        <begin position="7"/>
        <end position="130"/>
    </location>
</feature>
<evidence type="ECO:0000259" key="8">
    <source>
        <dbReference type="Pfam" id="PF01288"/>
    </source>
</evidence>
<dbReference type="CDD" id="cd00483">
    <property type="entry name" value="HPPK"/>
    <property type="match status" value="1"/>
</dbReference>
<evidence type="ECO:0000313" key="9">
    <source>
        <dbReference type="EMBL" id="RII76817.1"/>
    </source>
</evidence>
<evidence type="ECO:0000256" key="1">
    <source>
        <dbReference type="ARBA" id="ARBA00005051"/>
    </source>
</evidence>
<dbReference type="PANTHER" id="PTHR43071:SF2">
    <property type="entry name" value="2-AMINO-4-HYDROXY-6-HYDROXYMETHYLDIHYDROPTERIDINE PYROPHOSPHOKINASE"/>
    <property type="match status" value="1"/>
</dbReference>
<evidence type="ECO:0000256" key="2">
    <source>
        <dbReference type="ARBA" id="ARBA00013253"/>
    </source>
</evidence>
<gene>
    <name evidence="9" type="primary">folK</name>
    <name evidence="9" type="ORF">D0894_15385</name>
</gene>
<dbReference type="GO" id="GO:0005524">
    <property type="term" value="F:ATP binding"/>
    <property type="evidence" value="ECO:0007669"/>
    <property type="project" value="UniProtKB-KW"/>
</dbReference>
<dbReference type="NCBIfam" id="TIGR01498">
    <property type="entry name" value="folK"/>
    <property type="match status" value="1"/>
</dbReference>
<accession>A0A399M695</accession>
<evidence type="ECO:0000313" key="10">
    <source>
        <dbReference type="Proteomes" id="UP000265875"/>
    </source>
</evidence>
<dbReference type="Proteomes" id="UP000265875">
    <property type="component" value="Unassembled WGS sequence"/>
</dbReference>
<dbReference type="Gene3D" id="3.30.70.560">
    <property type="entry name" value="7,8-Dihydro-6-hydroxymethylpterin-pyrophosphokinase HPPK"/>
    <property type="match status" value="1"/>
</dbReference>
<organism evidence="9 10">
    <name type="scientific">Pseudomonas monteilii</name>
    <dbReference type="NCBI Taxonomy" id="76759"/>
    <lineage>
        <taxon>Bacteria</taxon>
        <taxon>Pseudomonadati</taxon>
        <taxon>Pseudomonadota</taxon>
        <taxon>Gammaproteobacteria</taxon>
        <taxon>Pseudomonadales</taxon>
        <taxon>Pseudomonadaceae</taxon>
        <taxon>Pseudomonas</taxon>
    </lineage>
</organism>
<evidence type="ECO:0000256" key="5">
    <source>
        <dbReference type="ARBA" id="ARBA00022777"/>
    </source>
</evidence>
<dbReference type="GO" id="GO:0046654">
    <property type="term" value="P:tetrahydrofolate biosynthetic process"/>
    <property type="evidence" value="ECO:0007669"/>
    <property type="project" value="UniProtKB-UniPathway"/>
</dbReference>
<sequence length="186" mass="20825">MPTHHVYLGLGSNVEREIHIDMALTMLEEHIAPLRRSPVYESASIDPRQSPFYNLVAGGRTDLSLAELSAWIKDIELLHGRTDSTQRFIPLDIDILLFDNLSGLHEGIELPRAEILNRAFVLYPLQQLAPNLKHPSLGTSFAELWRQLQPGPPLSTVRYPFGVSSFHLAVQAARLPLPSDHQLAVI</sequence>
<comment type="caution">
    <text evidence="9">The sequence shown here is derived from an EMBL/GenBank/DDBJ whole genome shotgun (WGS) entry which is preliminary data.</text>
</comment>
<dbReference type="InterPro" id="IPR000550">
    <property type="entry name" value="Hppk"/>
</dbReference>
<proteinExistence type="predicted"/>
<dbReference type="RefSeq" id="WP_119370426.1">
    <property type="nucleotide sequence ID" value="NZ_QWLL01000033.1"/>
</dbReference>
<evidence type="ECO:0000256" key="7">
    <source>
        <dbReference type="ARBA" id="ARBA00022909"/>
    </source>
</evidence>
<dbReference type="EC" id="2.7.6.3" evidence="2"/>
<dbReference type="AlphaFoldDB" id="A0A399M695"/>
<keyword evidence="6" id="KW-0067">ATP-binding</keyword>
<dbReference type="PANTHER" id="PTHR43071">
    <property type="entry name" value="2-AMINO-4-HYDROXY-6-HYDROXYMETHYLDIHYDROPTERIDINE PYROPHOSPHOKINASE"/>
    <property type="match status" value="1"/>
</dbReference>
<dbReference type="Pfam" id="PF01288">
    <property type="entry name" value="HPPK"/>
    <property type="match status" value="1"/>
</dbReference>
<evidence type="ECO:0000256" key="3">
    <source>
        <dbReference type="ARBA" id="ARBA00022679"/>
    </source>
</evidence>
<name>A0A399M695_9PSED</name>
<keyword evidence="4" id="KW-0547">Nucleotide-binding</keyword>